<evidence type="ECO:0000256" key="1">
    <source>
        <dbReference type="SAM" id="MobiDB-lite"/>
    </source>
</evidence>
<name>A0A5C3KQ53_COPMA</name>
<accession>A0A5C3KQ53</accession>
<gene>
    <name evidence="2" type="ORF">FA15DRAFT_510041</name>
</gene>
<sequence>MSTNKRVLPADNDGLGSTSPSSALPAELFEHIFLYVTESPRNAKALPKGNPLTEVTLSHVCSKWRTVAIRCTRLWCYITNDGDDREHLPERFRIYLERSKDRLLEISVSFCSYLRSAVLVEQEILEILAECSSRWRCVSISVTDYVDLMDERGQFRTPLRLCEAPRLEFFKFSINSGCGHHFPFRSNLKPNALLGGCPKLSYLQLDDSSLSAFLPQISNVTVLDIDISNNSQSHIAWPVFLDIAKLPLTALSVIDHEQQGLSGLQLIDFPIDMPHLKHLRWTTRNAEENCIPLCSVVITLLRAPSLETLSLFDVSLEDILDNPRTWIPNLRSMVVVDCQDISSECILNLSSASPNLTDLVIVTTEDCHPRPRSLLSCIGELSESRSIEAGEYPWPKLRTIVAHLEQDPQLDIYRTFARRRFQAFIACGGDENALPPLMLKVPEKYLDQWAYMSVQGGEDCGEEDEDEDEKKHFDLGLAGGGLLQSISVEDYPAWLHGAEKPVRSAMFVEANEFSWDFRFWGLA</sequence>
<dbReference type="OrthoDB" id="2989139at2759"/>
<dbReference type="EMBL" id="ML210235">
    <property type="protein sequence ID" value="TFK22670.1"/>
    <property type="molecule type" value="Genomic_DNA"/>
</dbReference>
<dbReference type="InterPro" id="IPR032675">
    <property type="entry name" value="LRR_dom_sf"/>
</dbReference>
<dbReference type="AlphaFoldDB" id="A0A5C3KQ53"/>
<proteinExistence type="predicted"/>
<reference evidence="2 3" key="1">
    <citation type="journal article" date="2019" name="Nat. Ecol. Evol.">
        <title>Megaphylogeny resolves global patterns of mushroom evolution.</title>
        <authorList>
            <person name="Varga T."/>
            <person name="Krizsan K."/>
            <person name="Foldi C."/>
            <person name="Dima B."/>
            <person name="Sanchez-Garcia M."/>
            <person name="Sanchez-Ramirez S."/>
            <person name="Szollosi G.J."/>
            <person name="Szarkandi J.G."/>
            <person name="Papp V."/>
            <person name="Albert L."/>
            <person name="Andreopoulos W."/>
            <person name="Angelini C."/>
            <person name="Antonin V."/>
            <person name="Barry K.W."/>
            <person name="Bougher N.L."/>
            <person name="Buchanan P."/>
            <person name="Buyck B."/>
            <person name="Bense V."/>
            <person name="Catcheside P."/>
            <person name="Chovatia M."/>
            <person name="Cooper J."/>
            <person name="Damon W."/>
            <person name="Desjardin D."/>
            <person name="Finy P."/>
            <person name="Geml J."/>
            <person name="Haridas S."/>
            <person name="Hughes K."/>
            <person name="Justo A."/>
            <person name="Karasinski D."/>
            <person name="Kautmanova I."/>
            <person name="Kiss B."/>
            <person name="Kocsube S."/>
            <person name="Kotiranta H."/>
            <person name="LaButti K.M."/>
            <person name="Lechner B.E."/>
            <person name="Liimatainen K."/>
            <person name="Lipzen A."/>
            <person name="Lukacs Z."/>
            <person name="Mihaltcheva S."/>
            <person name="Morgado L.N."/>
            <person name="Niskanen T."/>
            <person name="Noordeloos M.E."/>
            <person name="Ohm R.A."/>
            <person name="Ortiz-Santana B."/>
            <person name="Ovrebo C."/>
            <person name="Racz N."/>
            <person name="Riley R."/>
            <person name="Savchenko A."/>
            <person name="Shiryaev A."/>
            <person name="Soop K."/>
            <person name="Spirin V."/>
            <person name="Szebenyi C."/>
            <person name="Tomsovsky M."/>
            <person name="Tulloss R.E."/>
            <person name="Uehling J."/>
            <person name="Grigoriev I.V."/>
            <person name="Vagvolgyi C."/>
            <person name="Papp T."/>
            <person name="Martin F.M."/>
            <person name="Miettinen O."/>
            <person name="Hibbett D.S."/>
            <person name="Nagy L.G."/>
        </authorList>
    </citation>
    <scope>NUCLEOTIDE SEQUENCE [LARGE SCALE GENOMIC DNA]</scope>
    <source>
        <strain evidence="2 3">CBS 121175</strain>
    </source>
</reference>
<evidence type="ECO:0000313" key="2">
    <source>
        <dbReference type="EMBL" id="TFK22670.1"/>
    </source>
</evidence>
<keyword evidence="3" id="KW-1185">Reference proteome</keyword>
<dbReference type="Gene3D" id="3.80.10.10">
    <property type="entry name" value="Ribonuclease Inhibitor"/>
    <property type="match status" value="1"/>
</dbReference>
<organism evidence="2 3">
    <name type="scientific">Coprinopsis marcescibilis</name>
    <name type="common">Agaric fungus</name>
    <name type="synonym">Psathyrella marcescibilis</name>
    <dbReference type="NCBI Taxonomy" id="230819"/>
    <lineage>
        <taxon>Eukaryota</taxon>
        <taxon>Fungi</taxon>
        <taxon>Dikarya</taxon>
        <taxon>Basidiomycota</taxon>
        <taxon>Agaricomycotina</taxon>
        <taxon>Agaricomycetes</taxon>
        <taxon>Agaricomycetidae</taxon>
        <taxon>Agaricales</taxon>
        <taxon>Agaricineae</taxon>
        <taxon>Psathyrellaceae</taxon>
        <taxon>Coprinopsis</taxon>
    </lineage>
</organism>
<feature type="region of interest" description="Disordered" evidence="1">
    <location>
        <begin position="1"/>
        <end position="20"/>
    </location>
</feature>
<evidence type="ECO:0008006" key="4">
    <source>
        <dbReference type="Google" id="ProtNLM"/>
    </source>
</evidence>
<dbReference type="STRING" id="230819.A0A5C3KQ53"/>
<protein>
    <recommendedName>
        <fullName evidence="4">F-box domain-containing protein</fullName>
    </recommendedName>
</protein>
<evidence type="ECO:0000313" key="3">
    <source>
        <dbReference type="Proteomes" id="UP000307440"/>
    </source>
</evidence>
<dbReference type="Proteomes" id="UP000307440">
    <property type="component" value="Unassembled WGS sequence"/>
</dbReference>
<dbReference type="SUPFAM" id="SSF52047">
    <property type="entry name" value="RNI-like"/>
    <property type="match status" value="1"/>
</dbReference>